<dbReference type="AlphaFoldDB" id="A0A381ZQ10"/>
<evidence type="ECO:0000313" key="1">
    <source>
        <dbReference type="EMBL" id="SVA90853.1"/>
    </source>
</evidence>
<organism evidence="1">
    <name type="scientific">marine metagenome</name>
    <dbReference type="NCBI Taxonomy" id="408172"/>
    <lineage>
        <taxon>unclassified sequences</taxon>
        <taxon>metagenomes</taxon>
        <taxon>ecological metagenomes</taxon>
    </lineage>
</organism>
<protein>
    <submittedName>
        <fullName evidence="1">Uncharacterized protein</fullName>
    </submittedName>
</protein>
<accession>A0A381ZQ10</accession>
<sequence length="45" mass="5041">MNEETGIKIAQRKHAVFVVSIAKSILGYVHKFFQNHNGENTVRGA</sequence>
<proteinExistence type="predicted"/>
<dbReference type="EMBL" id="UINC01022041">
    <property type="protein sequence ID" value="SVA90853.1"/>
    <property type="molecule type" value="Genomic_DNA"/>
</dbReference>
<reference evidence="1" key="1">
    <citation type="submission" date="2018-05" db="EMBL/GenBank/DDBJ databases">
        <authorList>
            <person name="Lanie J.A."/>
            <person name="Ng W.-L."/>
            <person name="Kazmierczak K.M."/>
            <person name="Andrzejewski T.M."/>
            <person name="Davidsen T.M."/>
            <person name="Wayne K.J."/>
            <person name="Tettelin H."/>
            <person name="Glass J.I."/>
            <person name="Rusch D."/>
            <person name="Podicherti R."/>
            <person name="Tsui H.-C.T."/>
            <person name="Winkler M.E."/>
        </authorList>
    </citation>
    <scope>NUCLEOTIDE SEQUENCE</scope>
</reference>
<name>A0A381ZQ10_9ZZZZ</name>
<gene>
    <name evidence="1" type="ORF">METZ01_LOCUS143707</name>
</gene>
<feature type="non-terminal residue" evidence="1">
    <location>
        <position position="45"/>
    </location>
</feature>